<name>A0A3B0Y297_9ZZZZ</name>
<evidence type="ECO:0000313" key="1">
    <source>
        <dbReference type="EMBL" id="VAW73851.1"/>
    </source>
</evidence>
<dbReference type="AlphaFoldDB" id="A0A3B0Y297"/>
<sequence>MNIISTLLSSLMLTNKHFISVLKINICLVLTMLSLSCTEQTVTQIIDSKESFCRYALNTFIKNDALQYSHLLREEEDIDWLKEYLTSYTPQSGKEKEVFEKLIKDLPDFKAKMTDILDEDRIVLMKEFSRIHNAGVNVGLVWRRVSVVKCELVQVRADFGVPLVLINMYIKHRGNTFLITNEVFHLGSRGFRAKATPHWRGKVEG</sequence>
<dbReference type="EMBL" id="UOFL01000049">
    <property type="protein sequence ID" value="VAW73851.1"/>
    <property type="molecule type" value="Genomic_DNA"/>
</dbReference>
<proteinExistence type="predicted"/>
<organism evidence="1">
    <name type="scientific">hydrothermal vent metagenome</name>
    <dbReference type="NCBI Taxonomy" id="652676"/>
    <lineage>
        <taxon>unclassified sequences</taxon>
        <taxon>metagenomes</taxon>
        <taxon>ecological metagenomes</taxon>
    </lineage>
</organism>
<reference evidence="1" key="1">
    <citation type="submission" date="2018-06" db="EMBL/GenBank/DDBJ databases">
        <authorList>
            <person name="Zhirakovskaya E."/>
        </authorList>
    </citation>
    <scope>NUCLEOTIDE SEQUENCE</scope>
</reference>
<gene>
    <name evidence="1" type="ORF">MNBD_GAMMA12-3710</name>
</gene>
<accession>A0A3B0Y297</accession>
<protein>
    <submittedName>
        <fullName evidence="1">Uncharacterized protein</fullName>
    </submittedName>
</protein>